<protein>
    <submittedName>
        <fullName evidence="1">Uncharacterized protein</fullName>
    </submittedName>
</protein>
<dbReference type="Proteomes" id="UP000188184">
    <property type="component" value="Chromosome"/>
</dbReference>
<accession>A0A1Q2L3N7</accession>
<dbReference type="RefSeq" id="WP_077590386.1">
    <property type="nucleotide sequence ID" value="NZ_CP019640.1"/>
</dbReference>
<proteinExistence type="predicted"/>
<dbReference type="OrthoDB" id="2988570at2"/>
<reference evidence="1 2" key="1">
    <citation type="submission" date="2017-02" db="EMBL/GenBank/DDBJ databases">
        <title>The complete genomic sequence of a novel cold adapted crude oil-degrading bacterium Planococcus qaidamina Y42.</title>
        <authorList>
            <person name="Yang R."/>
        </authorList>
    </citation>
    <scope>NUCLEOTIDE SEQUENCE [LARGE SCALE GENOMIC DNA]</scope>
    <source>
        <strain evidence="1 2">Y42</strain>
    </source>
</reference>
<name>A0A1Q2L3N7_9BACL</name>
<dbReference type="KEGG" id="pmar:B0X71_16205"/>
<keyword evidence="2" id="KW-1185">Reference proteome</keyword>
<dbReference type="AlphaFoldDB" id="A0A1Q2L3N7"/>
<evidence type="ECO:0000313" key="2">
    <source>
        <dbReference type="Proteomes" id="UP000188184"/>
    </source>
</evidence>
<sequence>MKEQIGNVGVLNLLKATEESIRKAGAIGNIGVVLYRSGQGHLLSSLTAENIGSTVEVPDGYSYLTGVLEIDRNYLESLKKPLRLVVSGRVIIRKDVTGELLDREELQLIVHGDIYAPSPLVGMISQRFPEGSRDVKSYSGDIRMENGHFTMTNAFLRSAETAVHLVVNGKLELSKELDLDLFTEKIEKMEVNGLIQLFEEQLTAVHSKMESGVHGAMEVLPAGYERLKKTRRLNARSIRSLAGKNIFTKKPLLFEAGIGREQAAAIGSIRSTSYIVCNDELEDLMYEKLENLETEILPYETDFIFIEGEQEWDEAQLQAIGQPSAVIIEGKLTFMDDVEPASVGEKISTLDLFGELQTDNAKVRAALRTKLRVNEGLISEIRQVPTSSLQNIGELSL</sequence>
<gene>
    <name evidence="1" type="ORF">B0X71_16205</name>
</gene>
<evidence type="ECO:0000313" key="1">
    <source>
        <dbReference type="EMBL" id="AQQ54492.1"/>
    </source>
</evidence>
<dbReference type="EMBL" id="CP019640">
    <property type="protein sequence ID" value="AQQ54492.1"/>
    <property type="molecule type" value="Genomic_DNA"/>
</dbReference>
<organism evidence="1 2">
    <name type="scientific">Planococcus lenghuensis</name>
    <dbReference type="NCBI Taxonomy" id="2213202"/>
    <lineage>
        <taxon>Bacteria</taxon>
        <taxon>Bacillati</taxon>
        <taxon>Bacillota</taxon>
        <taxon>Bacilli</taxon>
        <taxon>Bacillales</taxon>
        <taxon>Caryophanaceae</taxon>
        <taxon>Planococcus</taxon>
    </lineage>
</organism>